<dbReference type="Proteomes" id="UP000324091">
    <property type="component" value="Chromosome 7"/>
</dbReference>
<dbReference type="FunFam" id="3.80.10.10:FF:000082">
    <property type="entry name" value="Leucine-rich repeat-containing 24"/>
    <property type="match status" value="1"/>
</dbReference>
<name>A0A5C6MV72_9TELE</name>
<feature type="compositionally biased region" description="Polar residues" evidence="5">
    <location>
        <begin position="614"/>
        <end position="629"/>
    </location>
</feature>
<keyword evidence="2" id="KW-0732">Signal</keyword>
<sequence>MLKGSSLAATGQYLQGWCCGSAEVDHLVQYLQPRAEPSAQVDDGGEAPSFCPMIVFLSRHFRCLHRAFCLPLDVMAALLDCLLPVLLLSLSSPSRASPSCPLNCRCYSLTVECGSTGLRGLPKNIPPSTQSVFLQDNVISQIRQLDLSVLTHLHYLYLQNNTISAVEPGSFKNQGQLLELALNGNRIHLLTADIFQGLEHLRILYLARNDITRLLDYTFRGLQRLQELHLQHNNVEVLSDQALVGLTSLALLDLSKNNLHTMGPASLQPLVSLQVLRITDNPWRCDCALHWLRGWIDEEGQRLLSSAERRLVCIEPPRLSHLSLVEIPLNSLVCIPPLVQLEHRRLAVRLGESIRVSCHASGYPRPQVTWRKASQGKTALSPRALVQELDAGDDLTGRAEDHEKGRVHLQKSEVERFDPDTGSGMLFLNNVTVAHAGFYECEAWNAGGMARVTFELAINSSTSSSSSFSSIWASWSQLSSPFSPAWPRRRGRGPVSGSDVSREPLYALGSMAFSSLGAATQTAIAVGISLLTLTALLLVAMIYNRHYQREKETTGAVKEDSILYVNDYSDGPTTFAQLEEYRDEHGHEMYVLNRAKPVLPDALSAAVSTTNLGCHAPSDTSSHTLSPTLAPSKEQQQEGDIRTMKRMAGEGGEAEPVITSEAEGMFLNHSSLFMDSQIAYEIHC</sequence>
<dbReference type="SMART" id="SM00082">
    <property type="entry name" value="LRRCT"/>
    <property type="match status" value="1"/>
</dbReference>
<dbReference type="AlphaFoldDB" id="A0A5C6MV72"/>
<dbReference type="InterPro" id="IPR007110">
    <property type="entry name" value="Ig-like_dom"/>
</dbReference>
<keyword evidence="9" id="KW-1185">Reference proteome</keyword>
<protein>
    <submittedName>
        <fullName evidence="8">Leucine-rich repeat-containing protein 24</fullName>
    </submittedName>
</protein>
<dbReference type="InterPro" id="IPR000483">
    <property type="entry name" value="Cys-rich_flank_reg_C"/>
</dbReference>
<dbReference type="FunFam" id="3.80.10.10:FF:000184">
    <property type="entry name" value="leucine-rich repeat-containing protein 24"/>
    <property type="match status" value="1"/>
</dbReference>
<dbReference type="Pfam" id="PF13855">
    <property type="entry name" value="LRR_8"/>
    <property type="match status" value="2"/>
</dbReference>
<proteinExistence type="predicted"/>
<keyword evidence="6" id="KW-0812">Transmembrane</keyword>
<dbReference type="InterPro" id="IPR003591">
    <property type="entry name" value="Leu-rich_rpt_typical-subtyp"/>
</dbReference>
<keyword evidence="1" id="KW-0433">Leucine-rich repeat</keyword>
<feature type="region of interest" description="Disordered" evidence="5">
    <location>
        <begin position="614"/>
        <end position="639"/>
    </location>
</feature>
<dbReference type="InterPro" id="IPR001611">
    <property type="entry name" value="Leu-rich_rpt"/>
</dbReference>
<dbReference type="InterPro" id="IPR013783">
    <property type="entry name" value="Ig-like_fold"/>
</dbReference>
<dbReference type="PANTHER" id="PTHR24366">
    <property type="entry name" value="IG(IMMUNOGLOBULIN) AND LRR(LEUCINE RICH REPEAT) DOMAINS"/>
    <property type="match status" value="1"/>
</dbReference>
<dbReference type="PANTHER" id="PTHR24366:SF129">
    <property type="entry name" value="LEUCINE RICH REPEAT CONTAINING 24"/>
    <property type="match status" value="1"/>
</dbReference>
<evidence type="ECO:0000313" key="9">
    <source>
        <dbReference type="Proteomes" id="UP000324091"/>
    </source>
</evidence>
<comment type="caution">
    <text evidence="8">The sequence shown here is derived from an EMBL/GenBank/DDBJ whole genome shotgun (WGS) entry which is preliminary data.</text>
</comment>
<dbReference type="SUPFAM" id="SSF48726">
    <property type="entry name" value="Immunoglobulin"/>
    <property type="match status" value="1"/>
</dbReference>
<dbReference type="InterPro" id="IPR003599">
    <property type="entry name" value="Ig_sub"/>
</dbReference>
<evidence type="ECO:0000256" key="2">
    <source>
        <dbReference type="ARBA" id="ARBA00022729"/>
    </source>
</evidence>
<keyword evidence="6" id="KW-0472">Membrane</keyword>
<dbReference type="Pfam" id="PF13927">
    <property type="entry name" value="Ig_3"/>
    <property type="match status" value="1"/>
</dbReference>
<dbReference type="EMBL" id="RHFK02000020">
    <property type="protein sequence ID" value="TWW57400.1"/>
    <property type="molecule type" value="Genomic_DNA"/>
</dbReference>
<dbReference type="SUPFAM" id="SSF52058">
    <property type="entry name" value="L domain-like"/>
    <property type="match status" value="1"/>
</dbReference>
<evidence type="ECO:0000256" key="4">
    <source>
        <dbReference type="ARBA" id="ARBA00023157"/>
    </source>
</evidence>
<evidence type="ECO:0000256" key="3">
    <source>
        <dbReference type="ARBA" id="ARBA00022737"/>
    </source>
</evidence>
<dbReference type="SMART" id="SM00013">
    <property type="entry name" value="LRRNT"/>
    <property type="match status" value="1"/>
</dbReference>
<evidence type="ECO:0000259" key="7">
    <source>
        <dbReference type="PROSITE" id="PS50835"/>
    </source>
</evidence>
<dbReference type="InterPro" id="IPR036179">
    <property type="entry name" value="Ig-like_dom_sf"/>
</dbReference>
<keyword evidence="4" id="KW-1015">Disulfide bond</keyword>
<dbReference type="SMART" id="SM00409">
    <property type="entry name" value="IG"/>
    <property type="match status" value="1"/>
</dbReference>
<feature type="transmembrane region" description="Helical" evidence="6">
    <location>
        <begin position="523"/>
        <end position="543"/>
    </location>
</feature>
<organism evidence="8 9">
    <name type="scientific">Takifugu flavidus</name>
    <name type="common">sansaifugu</name>
    <dbReference type="NCBI Taxonomy" id="433684"/>
    <lineage>
        <taxon>Eukaryota</taxon>
        <taxon>Metazoa</taxon>
        <taxon>Chordata</taxon>
        <taxon>Craniata</taxon>
        <taxon>Vertebrata</taxon>
        <taxon>Euteleostomi</taxon>
        <taxon>Actinopterygii</taxon>
        <taxon>Neopterygii</taxon>
        <taxon>Teleostei</taxon>
        <taxon>Neoteleostei</taxon>
        <taxon>Acanthomorphata</taxon>
        <taxon>Eupercaria</taxon>
        <taxon>Tetraodontiformes</taxon>
        <taxon>Tetradontoidea</taxon>
        <taxon>Tetraodontidae</taxon>
        <taxon>Takifugu</taxon>
    </lineage>
</organism>
<gene>
    <name evidence="8" type="ORF">D4764_07G0001190</name>
</gene>
<evidence type="ECO:0000256" key="5">
    <source>
        <dbReference type="SAM" id="MobiDB-lite"/>
    </source>
</evidence>
<dbReference type="PROSITE" id="PS50835">
    <property type="entry name" value="IG_LIKE"/>
    <property type="match status" value="1"/>
</dbReference>
<dbReference type="InterPro" id="IPR000372">
    <property type="entry name" value="LRRNT"/>
</dbReference>
<keyword evidence="6" id="KW-1133">Transmembrane helix</keyword>
<dbReference type="SMART" id="SM00408">
    <property type="entry name" value="IGc2"/>
    <property type="match status" value="1"/>
</dbReference>
<evidence type="ECO:0000313" key="8">
    <source>
        <dbReference type="EMBL" id="TWW57400.1"/>
    </source>
</evidence>
<keyword evidence="3" id="KW-0677">Repeat</keyword>
<accession>A0A5C6MV72</accession>
<feature type="domain" description="Ig-like" evidence="7">
    <location>
        <begin position="336"/>
        <end position="457"/>
    </location>
</feature>
<dbReference type="Gene3D" id="3.80.10.10">
    <property type="entry name" value="Ribonuclease Inhibitor"/>
    <property type="match status" value="2"/>
</dbReference>
<dbReference type="Gene3D" id="2.60.40.10">
    <property type="entry name" value="Immunoglobulins"/>
    <property type="match status" value="1"/>
</dbReference>
<dbReference type="SMART" id="SM00369">
    <property type="entry name" value="LRR_TYP"/>
    <property type="match status" value="5"/>
</dbReference>
<evidence type="ECO:0000256" key="6">
    <source>
        <dbReference type="SAM" id="Phobius"/>
    </source>
</evidence>
<dbReference type="InterPro" id="IPR032675">
    <property type="entry name" value="LRR_dom_sf"/>
</dbReference>
<evidence type="ECO:0000256" key="1">
    <source>
        <dbReference type="ARBA" id="ARBA00022614"/>
    </source>
</evidence>
<dbReference type="InterPro" id="IPR003598">
    <property type="entry name" value="Ig_sub2"/>
</dbReference>
<reference evidence="8 9" key="1">
    <citation type="submission" date="2019-04" db="EMBL/GenBank/DDBJ databases">
        <title>Chromosome genome assembly for Takifugu flavidus.</title>
        <authorList>
            <person name="Xiao S."/>
        </authorList>
    </citation>
    <scope>NUCLEOTIDE SEQUENCE [LARGE SCALE GENOMIC DNA]</scope>
    <source>
        <strain evidence="8">HTHZ2018</strain>
        <tissue evidence="8">Muscle</tissue>
    </source>
</reference>